<feature type="region of interest" description="Disordered" evidence="3">
    <location>
        <begin position="97"/>
        <end position="242"/>
    </location>
</feature>
<evidence type="ECO:0000256" key="2">
    <source>
        <dbReference type="PROSITE-ProRule" id="PRU00176"/>
    </source>
</evidence>
<dbReference type="InterPro" id="IPR012677">
    <property type="entry name" value="Nucleotide-bd_a/b_plait_sf"/>
</dbReference>
<dbReference type="SMART" id="SM00361">
    <property type="entry name" value="RRM_1"/>
    <property type="match status" value="1"/>
</dbReference>
<feature type="compositionally biased region" description="Polar residues" evidence="3">
    <location>
        <begin position="100"/>
        <end position="110"/>
    </location>
</feature>
<evidence type="ECO:0000256" key="1">
    <source>
        <dbReference type="ARBA" id="ARBA00022884"/>
    </source>
</evidence>
<feature type="domain" description="RRM" evidence="4">
    <location>
        <begin position="10"/>
        <end position="88"/>
    </location>
</feature>
<gene>
    <name evidence="5" type="ORF">IE077_000427</name>
</gene>
<dbReference type="Pfam" id="PF00076">
    <property type="entry name" value="RRM_1"/>
    <property type="match status" value="1"/>
</dbReference>
<name>A0ABQ7JFR5_9APIC</name>
<comment type="caution">
    <text evidence="5">The sequence shown here is derived from an EMBL/GenBank/DDBJ whole genome shotgun (WGS) entry which is preliminary data.</text>
</comment>
<feature type="compositionally biased region" description="Basic and acidic residues" evidence="3">
    <location>
        <begin position="141"/>
        <end position="164"/>
    </location>
</feature>
<feature type="compositionally biased region" description="Low complexity" evidence="3">
    <location>
        <begin position="208"/>
        <end position="242"/>
    </location>
</feature>
<dbReference type="InterPro" id="IPR035979">
    <property type="entry name" value="RBD_domain_sf"/>
</dbReference>
<accession>A0ABQ7JFR5</accession>
<dbReference type="EMBL" id="JADAQX010000028">
    <property type="protein sequence ID" value="KAF8822719.1"/>
    <property type="molecule type" value="Genomic_DNA"/>
</dbReference>
<evidence type="ECO:0000259" key="4">
    <source>
        <dbReference type="PROSITE" id="PS50102"/>
    </source>
</evidence>
<dbReference type="Proteomes" id="UP000823046">
    <property type="component" value="Unassembled WGS sequence"/>
</dbReference>
<sequence length="242" mass="27297">MATPLHEDDCTLTVSSLGRNIHEEHLKEIFGYYGNVTMVNLAVDKAIGFPKGYAYIRFSDRKDAERAKERLNGGQIDGKVIKVDFILVPRQPLAAPRVQAKSQLVGSQRRQPIYVSKDHTSAGRRARRSLSPSSNVSFSRRRYDARDRRLPGRPLRDFRAREVSPRLSSMRYKQKVPSQRLLSRRPPPRHRSRSPPPQHDSRRYRNGSQSSSASRTSDSSASRGSSSNASRSSHSRPSSSTV</sequence>
<proteinExistence type="predicted"/>
<dbReference type="InterPro" id="IPR000504">
    <property type="entry name" value="RRM_dom"/>
</dbReference>
<evidence type="ECO:0000313" key="6">
    <source>
        <dbReference type="Proteomes" id="UP000823046"/>
    </source>
</evidence>
<dbReference type="PANTHER" id="PTHR15481">
    <property type="entry name" value="RIBONUCLEIC ACID BINDING PROTEIN S1"/>
    <property type="match status" value="1"/>
</dbReference>
<dbReference type="Gene3D" id="3.30.70.330">
    <property type="match status" value="1"/>
</dbReference>
<evidence type="ECO:0000313" key="5">
    <source>
        <dbReference type="EMBL" id="KAF8822719.1"/>
    </source>
</evidence>
<dbReference type="InterPro" id="IPR003954">
    <property type="entry name" value="RRM_euk-type"/>
</dbReference>
<reference evidence="5 6" key="1">
    <citation type="journal article" date="2020" name="bioRxiv">
        <title>Metabolic contributions of an alphaproteobacterial endosymbiont in the apicomplexan Cardiosporidium cionae.</title>
        <authorList>
            <person name="Hunter E.S."/>
            <person name="Paight C.J."/>
            <person name="Lane C.E."/>
        </authorList>
    </citation>
    <scope>NUCLEOTIDE SEQUENCE [LARGE SCALE GENOMIC DNA]</scope>
    <source>
        <strain evidence="5">ESH_2018</strain>
    </source>
</reference>
<dbReference type="SUPFAM" id="SSF54928">
    <property type="entry name" value="RNA-binding domain, RBD"/>
    <property type="match status" value="1"/>
</dbReference>
<evidence type="ECO:0000256" key="3">
    <source>
        <dbReference type="SAM" id="MobiDB-lite"/>
    </source>
</evidence>
<dbReference type="PROSITE" id="PS50102">
    <property type="entry name" value="RRM"/>
    <property type="match status" value="1"/>
</dbReference>
<feature type="compositionally biased region" description="Basic residues" evidence="3">
    <location>
        <begin position="182"/>
        <end position="193"/>
    </location>
</feature>
<dbReference type="SMART" id="SM00360">
    <property type="entry name" value="RRM"/>
    <property type="match status" value="1"/>
</dbReference>
<keyword evidence="6" id="KW-1185">Reference proteome</keyword>
<keyword evidence="1 2" id="KW-0694">RNA-binding</keyword>
<organism evidence="5 6">
    <name type="scientific">Cardiosporidium cionae</name>
    <dbReference type="NCBI Taxonomy" id="476202"/>
    <lineage>
        <taxon>Eukaryota</taxon>
        <taxon>Sar</taxon>
        <taxon>Alveolata</taxon>
        <taxon>Apicomplexa</taxon>
        <taxon>Aconoidasida</taxon>
        <taxon>Nephromycida</taxon>
        <taxon>Cardiosporidium</taxon>
    </lineage>
</organism>
<dbReference type="PANTHER" id="PTHR15481:SF0">
    <property type="entry name" value="LD23870P-RELATED"/>
    <property type="match status" value="1"/>
</dbReference>
<protein>
    <submittedName>
        <fullName evidence="5">Rna recognition motif-containing protein</fullName>
    </submittedName>
</protein>